<evidence type="ECO:0000256" key="4">
    <source>
        <dbReference type="ARBA" id="ARBA00022827"/>
    </source>
</evidence>
<dbReference type="PROSITE" id="PS00977">
    <property type="entry name" value="FAD_G3PDH_1"/>
    <property type="match status" value="1"/>
</dbReference>
<dbReference type="InterPro" id="IPR000447">
    <property type="entry name" value="G3P_DH_FAD-dep"/>
</dbReference>
<evidence type="ECO:0000313" key="10">
    <source>
        <dbReference type="Proteomes" id="UP000637578"/>
    </source>
</evidence>
<reference evidence="9" key="1">
    <citation type="journal article" date="2014" name="Int. J. Syst. Evol. Microbiol.">
        <title>Complete genome sequence of Corynebacterium casei LMG S-19264T (=DSM 44701T), isolated from a smear-ripened cheese.</title>
        <authorList>
            <consortium name="US DOE Joint Genome Institute (JGI-PGF)"/>
            <person name="Walter F."/>
            <person name="Albersmeier A."/>
            <person name="Kalinowski J."/>
            <person name="Ruckert C."/>
        </authorList>
    </citation>
    <scope>NUCLEOTIDE SEQUENCE</scope>
    <source>
        <strain evidence="9">CGMCC 4.5737</strain>
    </source>
</reference>
<dbReference type="GO" id="GO:0046168">
    <property type="term" value="P:glycerol-3-phosphate catabolic process"/>
    <property type="evidence" value="ECO:0007669"/>
    <property type="project" value="TreeGrafter"/>
</dbReference>
<keyword evidence="3 6" id="KW-0285">Flavoprotein</keyword>
<feature type="domain" description="FAD dependent oxidoreductase" evidence="7">
    <location>
        <begin position="29"/>
        <end position="389"/>
    </location>
</feature>
<dbReference type="Proteomes" id="UP000637578">
    <property type="component" value="Unassembled WGS sequence"/>
</dbReference>
<comment type="caution">
    <text evidence="9">The sequence shown here is derived from an EMBL/GenBank/DDBJ whole genome shotgun (WGS) entry which is preliminary data.</text>
</comment>
<feature type="domain" description="Alpha-glycerophosphate oxidase C-terminal" evidence="8">
    <location>
        <begin position="410"/>
        <end position="531"/>
    </location>
</feature>
<keyword evidence="4" id="KW-0274">FAD</keyword>
<organism evidence="9 10">
    <name type="scientific">Longimycelium tulufanense</name>
    <dbReference type="NCBI Taxonomy" id="907463"/>
    <lineage>
        <taxon>Bacteria</taxon>
        <taxon>Bacillati</taxon>
        <taxon>Actinomycetota</taxon>
        <taxon>Actinomycetes</taxon>
        <taxon>Pseudonocardiales</taxon>
        <taxon>Pseudonocardiaceae</taxon>
        <taxon>Longimycelium</taxon>
    </lineage>
</organism>
<name>A0A8J3C6E3_9PSEU</name>
<comment type="cofactor">
    <cofactor evidence="1 6">
        <name>FAD</name>
        <dbReference type="ChEBI" id="CHEBI:57692"/>
    </cofactor>
</comment>
<dbReference type="Gene3D" id="1.10.8.870">
    <property type="entry name" value="Alpha-glycerophosphate oxidase, cap domain"/>
    <property type="match status" value="1"/>
</dbReference>
<accession>A0A8J3C6E3</accession>
<dbReference type="InterPro" id="IPR031656">
    <property type="entry name" value="DAO_C"/>
</dbReference>
<dbReference type="GO" id="GO:0004368">
    <property type="term" value="F:glycerol-3-phosphate dehydrogenase (quinone) activity"/>
    <property type="evidence" value="ECO:0007669"/>
    <property type="project" value="UniProtKB-EC"/>
</dbReference>
<sequence length="566" mass="61666">MHPSAPHSDSLNPHQRADALRGLGTEHLDILVIGGGVTGCGVALDAVTRGLRVGLVEAADFASGTSSRSGKTFHGGLRYLEQLNISLVHQALRERNLMLERLCPHLAQPQPFLIPLTTLVERAYLGAGVAIYDLLATGHRSVPYHRHLNRRATLREMPALRPDAVQGAVQYWDVRVDDARHTLTLARTAAGYGALMASRVEAISLRRNGERVTGARVRDRETGQHVDVKARVVINATGVWSDELAGMVGPSPIEVAPAKGVHLVVPRDRIHSRTGLTARTPDSVLVIRPWWNHWILGTTDTPWQHGKDEPLATASDVDYLLGQANRWLRSPLSRNDIVGVFAGLRPLITSVSGSRAGNGATSRLSRDHMVLRNAPGMITVTGGKYTTYRIMARDAVDAAARFLPGPVSPSRTDRVPLVGAAGWTDLRRQRARLATESGLSPRRIEHLLGRYGSRITEVLDLAADTELGQPLPGAPDYLAAEVAYSALNEGALHLDDVLERRTHAVMEVPDRATNVAPRVAGILGHLLGWNYSTTENELQRWLHTVEARRRSEAAPNDDTAVTARHA</sequence>
<evidence type="ECO:0000256" key="2">
    <source>
        <dbReference type="ARBA" id="ARBA00007330"/>
    </source>
</evidence>
<reference evidence="9" key="2">
    <citation type="submission" date="2020-09" db="EMBL/GenBank/DDBJ databases">
        <authorList>
            <person name="Sun Q."/>
            <person name="Zhou Y."/>
        </authorList>
    </citation>
    <scope>NUCLEOTIDE SEQUENCE</scope>
    <source>
        <strain evidence="9">CGMCC 4.5737</strain>
    </source>
</reference>
<dbReference type="InterPro" id="IPR036188">
    <property type="entry name" value="FAD/NAD-bd_sf"/>
</dbReference>
<evidence type="ECO:0000256" key="6">
    <source>
        <dbReference type="RuleBase" id="RU361217"/>
    </source>
</evidence>
<dbReference type="Pfam" id="PF16901">
    <property type="entry name" value="DAO_C"/>
    <property type="match status" value="1"/>
</dbReference>
<dbReference type="EMBL" id="BMMK01000002">
    <property type="protein sequence ID" value="GGM39941.1"/>
    <property type="molecule type" value="Genomic_DNA"/>
</dbReference>
<dbReference type="EC" id="1.1.5.3" evidence="6"/>
<gene>
    <name evidence="9" type="ORF">GCM10012275_08570</name>
</gene>
<protein>
    <recommendedName>
        <fullName evidence="6">Glycerol-3-phosphate dehydrogenase</fullName>
        <ecNumber evidence="6">1.1.5.3</ecNumber>
    </recommendedName>
</protein>
<comment type="similarity">
    <text evidence="2 6">Belongs to the FAD-dependent glycerol-3-phosphate dehydrogenase family.</text>
</comment>
<keyword evidence="10" id="KW-1185">Reference proteome</keyword>
<dbReference type="PANTHER" id="PTHR11985">
    <property type="entry name" value="GLYCEROL-3-PHOSPHATE DEHYDROGENASE"/>
    <property type="match status" value="1"/>
</dbReference>
<dbReference type="PANTHER" id="PTHR11985:SF31">
    <property type="entry name" value="GLYCEROL-3-PHOSPHATE DEHYDROGENASE 2"/>
    <property type="match status" value="1"/>
</dbReference>
<dbReference type="RefSeq" id="WP_189054005.1">
    <property type="nucleotide sequence ID" value="NZ_BMMK01000002.1"/>
</dbReference>
<dbReference type="SUPFAM" id="SSF51905">
    <property type="entry name" value="FAD/NAD(P)-binding domain"/>
    <property type="match status" value="1"/>
</dbReference>
<dbReference type="InterPro" id="IPR006076">
    <property type="entry name" value="FAD-dep_OxRdtase"/>
</dbReference>
<evidence type="ECO:0000256" key="5">
    <source>
        <dbReference type="ARBA" id="ARBA00023002"/>
    </source>
</evidence>
<dbReference type="PROSITE" id="PS00978">
    <property type="entry name" value="FAD_G3PDH_2"/>
    <property type="match status" value="1"/>
</dbReference>
<dbReference type="PRINTS" id="PR01001">
    <property type="entry name" value="FADG3PDH"/>
</dbReference>
<evidence type="ECO:0000256" key="3">
    <source>
        <dbReference type="ARBA" id="ARBA00022630"/>
    </source>
</evidence>
<keyword evidence="5 6" id="KW-0560">Oxidoreductase</keyword>
<dbReference type="Gene3D" id="3.50.50.60">
    <property type="entry name" value="FAD/NAD(P)-binding domain"/>
    <property type="match status" value="1"/>
</dbReference>
<dbReference type="Pfam" id="PF01266">
    <property type="entry name" value="DAO"/>
    <property type="match status" value="1"/>
</dbReference>
<comment type="catalytic activity">
    <reaction evidence="6">
        <text>a quinone + sn-glycerol 3-phosphate = dihydroxyacetone phosphate + a quinol</text>
        <dbReference type="Rhea" id="RHEA:18977"/>
        <dbReference type="ChEBI" id="CHEBI:24646"/>
        <dbReference type="ChEBI" id="CHEBI:57597"/>
        <dbReference type="ChEBI" id="CHEBI:57642"/>
        <dbReference type="ChEBI" id="CHEBI:132124"/>
        <dbReference type="EC" id="1.1.5.3"/>
    </reaction>
</comment>
<evidence type="ECO:0000259" key="8">
    <source>
        <dbReference type="Pfam" id="PF16901"/>
    </source>
</evidence>
<evidence type="ECO:0000313" key="9">
    <source>
        <dbReference type="EMBL" id="GGM39941.1"/>
    </source>
</evidence>
<dbReference type="InterPro" id="IPR038299">
    <property type="entry name" value="DAO_C_sf"/>
</dbReference>
<dbReference type="AlphaFoldDB" id="A0A8J3C6E3"/>
<dbReference type="GO" id="GO:0009331">
    <property type="term" value="C:glycerol-3-phosphate dehydrogenase (FAD) complex"/>
    <property type="evidence" value="ECO:0007669"/>
    <property type="project" value="UniProtKB-UniRule"/>
</dbReference>
<dbReference type="Gene3D" id="3.30.9.10">
    <property type="entry name" value="D-Amino Acid Oxidase, subunit A, domain 2"/>
    <property type="match status" value="1"/>
</dbReference>
<evidence type="ECO:0000259" key="7">
    <source>
        <dbReference type="Pfam" id="PF01266"/>
    </source>
</evidence>
<evidence type="ECO:0000256" key="1">
    <source>
        <dbReference type="ARBA" id="ARBA00001974"/>
    </source>
</evidence>
<proteinExistence type="inferred from homology"/>